<dbReference type="KEGG" id="cdet:87938829"/>
<evidence type="ECO:0000256" key="1">
    <source>
        <dbReference type="SAM" id="MobiDB-lite"/>
    </source>
</evidence>
<dbReference type="Proteomes" id="UP001322277">
    <property type="component" value="Chromosome 2"/>
</dbReference>
<accession>A0AAX4I2H6</accession>
<gene>
    <name evidence="2" type="ORF">CDEST_02326</name>
</gene>
<reference evidence="3" key="1">
    <citation type="journal article" date="2023" name="bioRxiv">
        <title>Complete genome of the Medicago anthracnose fungus, Colletotrichum destructivum, reveals a mini-chromosome-like region within a core chromosome.</title>
        <authorList>
            <person name="Lapalu N."/>
            <person name="Simon A."/>
            <person name="Lu A."/>
            <person name="Plaumann P.-L."/>
            <person name="Amselem J."/>
            <person name="Pigne S."/>
            <person name="Auger A."/>
            <person name="Koch C."/>
            <person name="Dallery J.-F."/>
            <person name="O'Connell R.J."/>
        </authorList>
    </citation>
    <scope>NUCLEOTIDE SEQUENCE [LARGE SCALE GENOMIC DNA]</scope>
    <source>
        <strain evidence="3">CBS 520.97</strain>
    </source>
</reference>
<sequence length="1029" mass="115140">MGLNLMKKLVENPPRRHLQLSAASESCGSAISTNRLERGERAWFPVGTTSECYEKDLYPRICEVIQNAGIDRADMYVKFYMIGKSKTSAKPTVFICCINKQSRLTATEAVVASLALRTTPKIGLRHAALPLEQPTPARSLASDIVEDFQAKSSSLTSWNGDVFAKRLTPTVGRALFRSNELDELSPWSTAGVVLRSRGDICQLTIEHKPDAVSNNDVEDLVGLDLGEVSVVTFDDSDDEDNDDEPDNADASEIDQEVLSHASKTPPPSPICASVISGTNFDEYGSSYAPSELSASIRNSFSGRDTSRDAPNTQTRPTNFLAIENKPIQRELVKVGTIETKASDGLRPELDYSLVSMAASTFGQSIFDQLNSNSFSCGQKGSEHILRKPTYESHSLTREKRIDVFRRQGVTCGVIFAGTTMLKSRGFTDFQHLYLLRLDDVVREGDCGAAIVDHDTGRVYGHIVRGCSNSSIAYAIPFHEVCHDLESRGFSLSFSSSPSQSSTSQSLSHDLIDNIIQRKTQCSYQDDSKPLKGSDHDSQSPSISRWPNMGTGPSCSVFNYRWDGRSNPGDDDEGLGSGDRDDKEDDKDQHHVESVDFWSEFYGRGDRGFSSMKAAKLRDFCSNISLDDLKSGESVPPRIVASLDDKGYVKGRCRTRQKFFTAAGLFSELLKGAPETYSRVFEDFDVDRRQVLVHIPTSNVFILTLVYRFIYGLDGWTAVALANTCSGVVAAALGEAMLNHLDFRSSLKTSFQNSRGSQSFIFEFHLPFFVWKSARAIDLRRNSKGHTLRHVIDLPFSEKSVSTDNSYGRASLHEAHISLFTCGYDTNHWTAFSFEDIYYQDDVPSSSLSEVTESFDGRTTLNKLHGELATIWDPHYYFIRVLSIRIERIKYEWLYITDHLNSKITGDVSCSSFELLCLRANAIKQMYGEIRRSNKSNLDYYDELDTLLFKMKSTLNRLLDSVATFVEQHNFVDEGQSSEISESTQDIMISLRDLREFHITLNELSSFVKSKRSQVSLLKKGFKTDFQGWY</sequence>
<name>A0AAX4I2H6_9PEZI</name>
<keyword evidence="3" id="KW-1185">Reference proteome</keyword>
<protein>
    <submittedName>
        <fullName evidence="2">Uncharacterized protein</fullName>
    </submittedName>
</protein>
<dbReference type="GeneID" id="87938829"/>
<proteinExistence type="predicted"/>
<evidence type="ECO:0000313" key="3">
    <source>
        <dbReference type="Proteomes" id="UP001322277"/>
    </source>
</evidence>
<feature type="compositionally biased region" description="Polar residues" evidence="1">
    <location>
        <begin position="538"/>
        <end position="556"/>
    </location>
</feature>
<dbReference type="AlphaFoldDB" id="A0AAX4I2H6"/>
<dbReference type="EMBL" id="CP137306">
    <property type="protein sequence ID" value="WQF77312.1"/>
    <property type="molecule type" value="Genomic_DNA"/>
</dbReference>
<organism evidence="2 3">
    <name type="scientific">Colletotrichum destructivum</name>
    <dbReference type="NCBI Taxonomy" id="34406"/>
    <lineage>
        <taxon>Eukaryota</taxon>
        <taxon>Fungi</taxon>
        <taxon>Dikarya</taxon>
        <taxon>Ascomycota</taxon>
        <taxon>Pezizomycotina</taxon>
        <taxon>Sordariomycetes</taxon>
        <taxon>Hypocreomycetidae</taxon>
        <taxon>Glomerellales</taxon>
        <taxon>Glomerellaceae</taxon>
        <taxon>Colletotrichum</taxon>
        <taxon>Colletotrichum destructivum species complex</taxon>
    </lineage>
</organism>
<feature type="compositionally biased region" description="Basic and acidic residues" evidence="1">
    <location>
        <begin position="525"/>
        <end position="537"/>
    </location>
</feature>
<evidence type="ECO:0000313" key="2">
    <source>
        <dbReference type="EMBL" id="WQF77312.1"/>
    </source>
</evidence>
<dbReference type="RefSeq" id="XP_062774536.1">
    <property type="nucleotide sequence ID" value="XM_062918485.1"/>
</dbReference>
<feature type="compositionally biased region" description="Basic and acidic residues" evidence="1">
    <location>
        <begin position="577"/>
        <end position="590"/>
    </location>
</feature>
<feature type="region of interest" description="Disordered" evidence="1">
    <location>
        <begin position="522"/>
        <end position="590"/>
    </location>
</feature>